<dbReference type="InterPro" id="IPR038717">
    <property type="entry name" value="Tc1-like_DDE_dom"/>
</dbReference>
<name>A0A6J4VTP8_9CYAN</name>
<dbReference type="NCBIfam" id="NF033545">
    <property type="entry name" value="transpos_IS630"/>
    <property type="match status" value="1"/>
</dbReference>
<evidence type="ECO:0000313" key="2">
    <source>
        <dbReference type="EMBL" id="CAA9582714.1"/>
    </source>
</evidence>
<dbReference type="Pfam" id="PF13358">
    <property type="entry name" value="DDE_3"/>
    <property type="match status" value="1"/>
</dbReference>
<evidence type="ECO:0000259" key="1">
    <source>
        <dbReference type="Pfam" id="PF13358"/>
    </source>
</evidence>
<protein>
    <submittedName>
        <fullName evidence="2">Mobile element protein</fullName>
    </submittedName>
</protein>
<dbReference type="AlphaFoldDB" id="A0A6J4VTP8"/>
<dbReference type="EMBL" id="CADCWO010000178">
    <property type="protein sequence ID" value="CAA9582714.1"/>
    <property type="molecule type" value="Genomic_DNA"/>
</dbReference>
<dbReference type="GO" id="GO:0003676">
    <property type="term" value="F:nucleic acid binding"/>
    <property type="evidence" value="ECO:0007669"/>
    <property type="project" value="InterPro"/>
</dbReference>
<dbReference type="Gene3D" id="3.30.420.10">
    <property type="entry name" value="Ribonuclease H-like superfamily/Ribonuclease H"/>
    <property type="match status" value="1"/>
</dbReference>
<dbReference type="InterPro" id="IPR036397">
    <property type="entry name" value="RNaseH_sf"/>
</dbReference>
<dbReference type="InterPro" id="IPR047655">
    <property type="entry name" value="Transpos_IS630-like"/>
</dbReference>
<organism evidence="2">
    <name type="scientific">uncultured Synechococcales cyanobacterium</name>
    <dbReference type="NCBI Taxonomy" id="1936017"/>
    <lineage>
        <taxon>Bacteria</taxon>
        <taxon>Bacillati</taxon>
        <taxon>Cyanobacteriota</taxon>
        <taxon>Cyanophyceae</taxon>
        <taxon>Synechococcales</taxon>
        <taxon>environmental samples</taxon>
    </lineage>
</organism>
<proteinExistence type="predicted"/>
<accession>A0A6J4VTP8</accession>
<sequence length="126" mass="14433">MARVNHRDPWLYVYGFVHPGTGRTEWLLLPRVNIAWFNAALAEFARTLGASATHRIVLLLDNAGWHRSSNVIVPDGIHLLFLPPYSPELQPAERLWELVDEPVVNRSFDSLDELKISLYSAVKPYR</sequence>
<feature type="domain" description="Tc1-like transposase DDE" evidence="1">
    <location>
        <begin position="5"/>
        <end position="115"/>
    </location>
</feature>
<reference evidence="2" key="1">
    <citation type="submission" date="2020-02" db="EMBL/GenBank/DDBJ databases">
        <authorList>
            <person name="Meier V. D."/>
        </authorList>
    </citation>
    <scope>NUCLEOTIDE SEQUENCE</scope>
    <source>
        <strain evidence="2">AVDCRST_MAG81</strain>
    </source>
</reference>
<gene>
    <name evidence="2" type="ORF">AVDCRST_MAG81-3280</name>
</gene>